<evidence type="ECO:0000256" key="1">
    <source>
        <dbReference type="SAM" id="SignalP"/>
    </source>
</evidence>
<dbReference type="RefSeq" id="WP_128500934.1">
    <property type="nucleotide sequence ID" value="NZ_CP035107.1"/>
</dbReference>
<dbReference type="InterPro" id="IPR050570">
    <property type="entry name" value="Cell_wall_metabolism_enzyme"/>
</dbReference>
<keyword evidence="1" id="KW-0732">Signal</keyword>
<organism evidence="3 4">
    <name type="scientific">Ornithobacterium rhinotracheale</name>
    <dbReference type="NCBI Taxonomy" id="28251"/>
    <lineage>
        <taxon>Bacteria</taxon>
        <taxon>Pseudomonadati</taxon>
        <taxon>Bacteroidota</taxon>
        <taxon>Flavobacteriia</taxon>
        <taxon>Flavobacteriales</taxon>
        <taxon>Weeksellaceae</taxon>
        <taxon>Ornithobacterium</taxon>
    </lineage>
</organism>
<name>A0A410JQP2_ORNRH</name>
<dbReference type="PANTHER" id="PTHR21666:SF285">
    <property type="entry name" value="M23 FAMILY METALLOPEPTIDASE"/>
    <property type="match status" value="1"/>
</dbReference>
<dbReference type="InterPro" id="IPR011055">
    <property type="entry name" value="Dup_hybrid_motif"/>
</dbReference>
<proteinExistence type="predicted"/>
<dbReference type="CDD" id="cd12797">
    <property type="entry name" value="M23_peptidase"/>
    <property type="match status" value="1"/>
</dbReference>
<dbReference type="Gene3D" id="2.70.70.10">
    <property type="entry name" value="Glucose Permease (Domain IIA)"/>
    <property type="match status" value="1"/>
</dbReference>
<dbReference type="Pfam" id="PF01551">
    <property type="entry name" value="Peptidase_M23"/>
    <property type="match status" value="2"/>
</dbReference>
<protein>
    <submittedName>
        <fullName evidence="3">M23 family metallopeptidase</fullName>
    </submittedName>
</protein>
<feature type="domain" description="M23ase beta-sheet core" evidence="2">
    <location>
        <begin position="135"/>
        <end position="171"/>
    </location>
</feature>
<accession>A0A410JQP2</accession>
<evidence type="ECO:0000313" key="3">
    <source>
        <dbReference type="EMBL" id="QAR30444.1"/>
    </source>
</evidence>
<sequence length="555" mass="63333">MKTLFRTIFLLLITFSQAQNKKLPQDFRSPLDIPRYLAGNFAELRGFHFHSGIDIKTQQREGKNVYAIGDGYISRINISPSGYGYCLYVTHPNGYTSVYAHLREFKGRIEDYARKQQHLLKSFEINVLPPKDALPVKKGDVIALSGNSGSSGGPHLHFEIRDTKTEETINPFLFGLTTPDTQKPMINGMYIYALNGNVAGKKRYDLTGSTQFKNPVYATGKVAFGIKTYDKINGAENWDGVYNIKVYANNDLIFEFKTDQFSFDETRYINCLTDYAQYMANKGFIYQLYKKPGNQLRMIKSAKNNGILNLANGKTYNIKIVVSDFAGNTSTGTFSLVGKAGNTRPIEKPNKNRLYWDRENYWSNGEVELSFPPQSFYEDFNLEYRKTNGRYYIQNDKVPLHKFYTLAIVPKDIPTHKVDKAVIAVEYNYGGKKVTDYFPTTYQNGKLIAEVRDFGAFKIDIDETAPSIQLLNKTKTFSAKNGRISFRVKDSQSGIKKYDAFIDGKWAIPVYDKKNKLIYIDLAKENISPGKHQFQLKITDFSQNVAHYSTSIIYQ</sequence>
<dbReference type="EMBL" id="CP035107">
    <property type="protein sequence ID" value="QAR30444.1"/>
    <property type="molecule type" value="Genomic_DNA"/>
</dbReference>
<feature type="domain" description="M23ase beta-sheet core" evidence="2">
    <location>
        <begin position="49"/>
        <end position="115"/>
    </location>
</feature>
<dbReference type="GO" id="GO:0004222">
    <property type="term" value="F:metalloendopeptidase activity"/>
    <property type="evidence" value="ECO:0007669"/>
    <property type="project" value="TreeGrafter"/>
</dbReference>
<feature type="chain" id="PRO_5019286644" evidence="1">
    <location>
        <begin position="19"/>
        <end position="555"/>
    </location>
</feature>
<evidence type="ECO:0000259" key="2">
    <source>
        <dbReference type="Pfam" id="PF01551"/>
    </source>
</evidence>
<feature type="signal peptide" evidence="1">
    <location>
        <begin position="1"/>
        <end position="18"/>
    </location>
</feature>
<dbReference type="AlphaFoldDB" id="A0A410JQP2"/>
<dbReference type="InterPro" id="IPR016047">
    <property type="entry name" value="M23ase_b-sheet_dom"/>
</dbReference>
<gene>
    <name evidence="3" type="ORF">EQP59_03285</name>
</gene>
<evidence type="ECO:0000313" key="4">
    <source>
        <dbReference type="Proteomes" id="UP000287701"/>
    </source>
</evidence>
<dbReference type="Proteomes" id="UP000287701">
    <property type="component" value="Chromosome"/>
</dbReference>
<reference evidence="3 4" key="1">
    <citation type="submission" date="2019-01" db="EMBL/GenBank/DDBJ databases">
        <title>Whole Genome of Ornithobacterium rhinotracheale FARPER-174b.</title>
        <authorList>
            <person name="Tataje-Lavanda L.A."/>
            <person name="Montalvan A."/>
            <person name="Montesinos R."/>
            <person name="Zimic M."/>
            <person name="Fernandez-Sanchez M."/>
            <person name="Fernandez-Diaz M."/>
        </authorList>
    </citation>
    <scope>NUCLEOTIDE SEQUENCE [LARGE SCALE GENOMIC DNA]</scope>
    <source>
        <strain evidence="3 4">FARPER-174b</strain>
    </source>
</reference>
<dbReference type="OrthoDB" id="9810477at2"/>
<dbReference type="SUPFAM" id="SSF51261">
    <property type="entry name" value="Duplicated hybrid motif"/>
    <property type="match status" value="1"/>
</dbReference>
<dbReference type="PANTHER" id="PTHR21666">
    <property type="entry name" value="PEPTIDASE-RELATED"/>
    <property type="match status" value="1"/>
</dbReference>